<dbReference type="VEuPathDB" id="TriTrypDB:TcCLB.511025.90"/>
<dbReference type="VEuPathDB" id="TriTrypDB:BCY84_01532"/>
<dbReference type="EMBL" id="PRFA01000020">
    <property type="protein sequence ID" value="PWU95980.1"/>
    <property type="molecule type" value="Genomic_DNA"/>
</dbReference>
<dbReference type="AlphaFoldDB" id="A0A2V2VHW5"/>
<dbReference type="VEuPathDB" id="TriTrypDB:C3747_120g71"/>
<dbReference type="VEuPathDB" id="TriTrypDB:TcCLB.511531.20"/>
<comment type="caution">
    <text evidence="1">The sequence shown here is derived from an EMBL/GenBank/DDBJ whole genome shotgun (WGS) entry which is preliminary data.</text>
</comment>
<dbReference type="VEuPathDB" id="TriTrypDB:TCSYLVIO_005314"/>
<dbReference type="VEuPathDB" id="TriTrypDB:TcG_00057"/>
<dbReference type="Proteomes" id="UP000246121">
    <property type="component" value="Unassembled WGS sequence"/>
</dbReference>
<dbReference type="VEuPathDB" id="TriTrypDB:ECC02_003977"/>
<evidence type="ECO:0000313" key="2">
    <source>
        <dbReference type="Proteomes" id="UP000246121"/>
    </source>
</evidence>
<dbReference type="VEuPathDB" id="TriTrypDB:TCDM_13916"/>
<protein>
    <submittedName>
        <fullName evidence="1">Uncharacterized protein</fullName>
    </submittedName>
</protein>
<gene>
    <name evidence="1" type="ORF">C4B63_20g176</name>
</gene>
<dbReference type="VEuPathDB" id="TriTrypDB:C4B63_20g176"/>
<dbReference type="VEuPathDB" id="TriTrypDB:TcBrA4_0036080"/>
<name>A0A2V2VHW5_TRYCR</name>
<reference evidence="1 2" key="1">
    <citation type="journal article" date="2018" name="Microb. Genom.">
        <title>Expanding an expanded genome: long-read sequencing of Trypanosoma cruzi.</title>
        <authorList>
            <person name="Berna L."/>
            <person name="Rodriguez M."/>
            <person name="Chiribao M.L."/>
            <person name="Parodi-Talice A."/>
            <person name="Pita S."/>
            <person name="Rijo G."/>
            <person name="Alvarez-Valin F."/>
            <person name="Robello C."/>
        </authorList>
    </citation>
    <scope>NUCLEOTIDE SEQUENCE [LARGE SCALE GENOMIC DNA]</scope>
    <source>
        <strain evidence="1 2">Dm28c</strain>
    </source>
</reference>
<dbReference type="VEuPathDB" id="TriTrypDB:TcCL_NonESM01839"/>
<evidence type="ECO:0000313" key="1">
    <source>
        <dbReference type="EMBL" id="PWU95980.1"/>
    </source>
</evidence>
<dbReference type="VEuPathDB" id="TriTrypDB:Tc_MARK_2747"/>
<organism evidence="1 2">
    <name type="scientific">Trypanosoma cruzi</name>
    <dbReference type="NCBI Taxonomy" id="5693"/>
    <lineage>
        <taxon>Eukaryota</taxon>
        <taxon>Discoba</taxon>
        <taxon>Euglenozoa</taxon>
        <taxon>Kinetoplastea</taxon>
        <taxon>Metakinetoplastina</taxon>
        <taxon>Trypanosomatida</taxon>
        <taxon>Trypanosomatidae</taxon>
        <taxon>Trypanosoma</taxon>
        <taxon>Schizotrypanum</taxon>
    </lineage>
</organism>
<accession>A0A2V2VHW5</accession>
<sequence>MALNDVSGRGGGGGVRELGTVTAGMAMMNFDEKTRPYTRADFLRFLQNYEENLSPSEMRLVEKGMFGTFVGMPLGFFLVYKLSGRLAWHRVVRVFATMDDKEAAAKPSWIVRNIPRVGRTLFGLTGATIPYMLIQQWFISRVLELDEHESNLSFHVRRLMITQRSGMMFKRTATREVTREEQDRLLRESAEQMEENRSGRRGGAPAGVVDVNLRLGQQVLTPVAQSGYKPMPGKSGS</sequence>
<proteinExistence type="predicted"/>